<keyword evidence="2" id="KW-1185">Reference proteome</keyword>
<accession>A0A240E2X3</accession>
<protein>
    <submittedName>
        <fullName evidence="1">Uncharacterized protein</fullName>
    </submittedName>
</protein>
<dbReference type="AlphaFoldDB" id="A0A240E2X3"/>
<dbReference type="RefSeq" id="WP_096674097.1">
    <property type="nucleotide sequence ID" value="NZ_OANS01000004.1"/>
</dbReference>
<proteinExistence type="predicted"/>
<name>A0A240E2X3_9BURK</name>
<evidence type="ECO:0000313" key="2">
    <source>
        <dbReference type="Proteomes" id="UP000218069"/>
    </source>
</evidence>
<dbReference type="Proteomes" id="UP000218069">
    <property type="component" value="Unassembled WGS sequence"/>
</dbReference>
<dbReference type="OrthoDB" id="9133983at2"/>
<dbReference type="EMBL" id="OANS01000004">
    <property type="protein sequence ID" value="SNX29220.1"/>
    <property type="molecule type" value="Genomic_DNA"/>
</dbReference>
<sequence>MLSRKFDEIQHLATRYIWWQSAEQTMSWPERLIAQIMDIGDYADVQVLVHAVGDQVLRDVLTNAQAGNFSPRSWHYWHYRLGVVKAGEEMPALPKRKCLPSDYDPYF</sequence>
<gene>
    <name evidence="1" type="ORF">SAMN06295945_1586</name>
</gene>
<organism evidence="1 2">
    <name type="scientific">Polynucleobacter meluiroseus</name>
    <dbReference type="NCBI Taxonomy" id="1938814"/>
    <lineage>
        <taxon>Bacteria</taxon>
        <taxon>Pseudomonadati</taxon>
        <taxon>Pseudomonadota</taxon>
        <taxon>Betaproteobacteria</taxon>
        <taxon>Burkholderiales</taxon>
        <taxon>Burkholderiaceae</taxon>
        <taxon>Polynucleobacter</taxon>
    </lineage>
</organism>
<reference evidence="2" key="1">
    <citation type="submission" date="2017-08" db="EMBL/GenBank/DDBJ databases">
        <authorList>
            <person name="Varghese N."/>
            <person name="Submissions S."/>
        </authorList>
    </citation>
    <scope>NUCLEOTIDE SEQUENCE [LARGE SCALE GENOMIC DNA]</scope>
    <source>
        <strain evidence="2">AP-Melu-1000-B4</strain>
    </source>
</reference>
<evidence type="ECO:0000313" key="1">
    <source>
        <dbReference type="EMBL" id="SNX29220.1"/>
    </source>
</evidence>